<dbReference type="SUPFAM" id="SSF54211">
    <property type="entry name" value="Ribosomal protein S5 domain 2-like"/>
    <property type="match status" value="1"/>
</dbReference>
<sequence>MSEENKNASTYSADNIQVLEGLEAVRKRPSMYIGDTGVKGLHHLVYEVVDNSIDEAVAGYCDDIIVTIYQDNSISVSDNGRGIPTGINKKENKSALELVMTVLHAGGKFDKDTYKVSGGLHGVGVSCVNALSTKLRAEVHREGKIFVQEYAQGKPQFDVKEIGTSEKNGTIVTFHPDPEIFTTTTVYNYDTLANRLRELAFLNKGIRLTLIDEREILEDGSFKKDEFFSEGGLQEFVKFLDGNRQSIISEPIYVEGIKQGVPVELSFQYNDTYSENVHSYVNNINTIEGGSHVAGFRRGLTRTLKKYADDSGLLKNLKVDIQGDDFREGLTAVISVKVAEPQFEGQTKTKLGNSEVMGAVDVAVGEILSSYLEENPKEAKLIVQKVIVAAQARAAARKARELVQRKTVMGGSGLPGKLADCSNNDPAKCELFLVEGDSAGGTAKQGRDRMYQAIMPLRGKILNVEKAMEHKIYENEEIKNMFTALGVSIGTAEDSKALNTDKLRYHKVIIMTDADVDGSHIATLLLTFYFRYMKELIERGYVYIATPPLYMVKKGKEFEYAWTEDQRLAAIQRLKGAGKEDSVHVQRYKGLGEMNAEQLWETTMDPERRTLRQVTIENAAECDRIFSMLMGDEVAPRREFIERNAKYAKIDI</sequence>
<comment type="catalytic activity">
    <reaction evidence="1 10">
        <text>ATP-dependent breakage, passage and rejoining of double-stranded DNA.</text>
        <dbReference type="EC" id="5.6.2.2"/>
    </reaction>
</comment>
<keyword evidence="6 10" id="KW-0460">Magnesium</keyword>
<dbReference type="NCBIfam" id="TIGR01059">
    <property type="entry name" value="gyrB"/>
    <property type="match status" value="1"/>
</dbReference>
<dbReference type="EMBL" id="JACAGK010000004">
    <property type="protein sequence ID" value="MDM1047087.1"/>
    <property type="molecule type" value="Genomic_DNA"/>
</dbReference>
<keyword evidence="5 10" id="KW-0067">ATP-binding</keyword>
<name>A0ABT7NIS6_9SPHI</name>
<dbReference type="InterPro" id="IPR001241">
    <property type="entry name" value="Topo_IIA"/>
</dbReference>
<dbReference type="SMART" id="SM00433">
    <property type="entry name" value="TOP2c"/>
    <property type="match status" value="1"/>
</dbReference>
<dbReference type="PRINTS" id="PR00418">
    <property type="entry name" value="TPI2FAMILY"/>
</dbReference>
<comment type="miscellaneous">
    <text evidence="10">Few gyrases are as efficient as E.coli at forming negative supercoils. Not all organisms have 2 type II topoisomerases; in organisms with a single type II topoisomerase this enzyme also has to decatenate newly replicated chromosomes.</text>
</comment>
<dbReference type="PROSITE" id="PS50880">
    <property type="entry name" value="TOPRIM"/>
    <property type="match status" value="1"/>
</dbReference>
<dbReference type="InterPro" id="IPR006171">
    <property type="entry name" value="TOPRIM_dom"/>
</dbReference>
<feature type="site" description="Interaction with DNA" evidence="10">
    <location>
        <position position="460"/>
    </location>
</feature>
<comment type="caution">
    <text evidence="12">The sequence shown here is derived from an EMBL/GenBank/DDBJ whole genome shotgun (WGS) entry which is preliminary data.</text>
</comment>
<reference evidence="12" key="1">
    <citation type="submission" date="2020-06" db="EMBL/GenBank/DDBJ databases">
        <authorList>
            <person name="Dong N."/>
        </authorList>
    </citation>
    <scope>NUCLEOTIDE SEQUENCE</scope>
    <source>
        <strain evidence="12">R1692</strain>
    </source>
</reference>
<comment type="similarity">
    <text evidence="2 10">Belongs to the type II topoisomerase GyrB family.</text>
</comment>
<feature type="binding site" evidence="10">
    <location>
        <position position="515"/>
    </location>
    <ligand>
        <name>Mg(2+)</name>
        <dbReference type="ChEBI" id="CHEBI:18420"/>
        <label>2</label>
    </ligand>
</feature>
<keyword evidence="8" id="KW-0238">DNA-binding</keyword>
<keyword evidence="7 10" id="KW-0799">Topoisomerase</keyword>
<evidence type="ECO:0000256" key="8">
    <source>
        <dbReference type="ARBA" id="ARBA00023125"/>
    </source>
</evidence>
<dbReference type="Proteomes" id="UP001170954">
    <property type="component" value="Unassembled WGS sequence"/>
</dbReference>
<dbReference type="NCBIfam" id="NF011501">
    <property type="entry name" value="PRK14939.1"/>
    <property type="match status" value="1"/>
</dbReference>
<evidence type="ECO:0000256" key="3">
    <source>
        <dbReference type="ARBA" id="ARBA00022723"/>
    </source>
</evidence>
<dbReference type="Pfam" id="PF00204">
    <property type="entry name" value="DNA_gyraseB"/>
    <property type="match status" value="1"/>
</dbReference>
<dbReference type="InterPro" id="IPR003594">
    <property type="entry name" value="HATPase_dom"/>
</dbReference>
<keyword evidence="9 10" id="KW-0413">Isomerase</keyword>
<evidence type="ECO:0000256" key="1">
    <source>
        <dbReference type="ARBA" id="ARBA00000185"/>
    </source>
</evidence>
<feature type="domain" description="Toprim" evidence="11">
    <location>
        <begin position="429"/>
        <end position="548"/>
    </location>
</feature>
<evidence type="ECO:0000313" key="12">
    <source>
        <dbReference type="EMBL" id="MDM1047087.1"/>
    </source>
</evidence>
<evidence type="ECO:0000256" key="2">
    <source>
        <dbReference type="ARBA" id="ARBA00010708"/>
    </source>
</evidence>
<dbReference type="Gene3D" id="3.30.230.10">
    <property type="match status" value="1"/>
</dbReference>
<keyword evidence="4 10" id="KW-0547">Nucleotide-binding</keyword>
<feature type="site" description="Interaction with DNA" evidence="10">
    <location>
        <position position="463"/>
    </location>
</feature>
<evidence type="ECO:0000256" key="5">
    <source>
        <dbReference type="ARBA" id="ARBA00022840"/>
    </source>
</evidence>
<dbReference type="InterPro" id="IPR013759">
    <property type="entry name" value="Topo_IIA_B_C"/>
</dbReference>
<comment type="cofactor">
    <cofactor evidence="10">
        <name>Mg(2+)</name>
        <dbReference type="ChEBI" id="CHEBI:18420"/>
    </cofactor>
    <cofactor evidence="10">
        <name>Mn(2+)</name>
        <dbReference type="ChEBI" id="CHEBI:29035"/>
    </cofactor>
    <cofactor evidence="10">
        <name>Ca(2+)</name>
        <dbReference type="ChEBI" id="CHEBI:29108"/>
    </cofactor>
    <text evidence="10">Binds two Mg(2+) per subunit. The magnesium ions form salt bridges with both the protein and the DNA. Can also accept other divalent metal cations, such as Mn(2+) or Ca(2+).</text>
</comment>
<dbReference type="InterPro" id="IPR002288">
    <property type="entry name" value="DNA_gyrase_B_C"/>
</dbReference>
<dbReference type="Pfam" id="PF00986">
    <property type="entry name" value="DNA_gyraseB_C"/>
    <property type="match status" value="1"/>
</dbReference>
<proteinExistence type="inferred from homology"/>
<dbReference type="InterPro" id="IPR013760">
    <property type="entry name" value="Topo_IIA-like_dom_sf"/>
</dbReference>
<evidence type="ECO:0000313" key="13">
    <source>
        <dbReference type="Proteomes" id="UP001170954"/>
    </source>
</evidence>
<evidence type="ECO:0000256" key="7">
    <source>
        <dbReference type="ARBA" id="ARBA00023029"/>
    </source>
</evidence>
<organism evidence="12 13">
    <name type="scientific">Sphingobacterium hotanense</name>
    <dbReference type="NCBI Taxonomy" id="649196"/>
    <lineage>
        <taxon>Bacteria</taxon>
        <taxon>Pseudomonadati</taxon>
        <taxon>Bacteroidota</taxon>
        <taxon>Sphingobacteriia</taxon>
        <taxon>Sphingobacteriales</taxon>
        <taxon>Sphingobacteriaceae</taxon>
        <taxon>Sphingobacterium</taxon>
    </lineage>
</organism>
<evidence type="ECO:0000256" key="10">
    <source>
        <dbReference type="HAMAP-Rule" id="MF_01898"/>
    </source>
</evidence>
<dbReference type="PANTHER" id="PTHR45866:SF1">
    <property type="entry name" value="DNA GYRASE SUBUNIT B, MITOCHONDRIAL"/>
    <property type="match status" value="1"/>
</dbReference>
<dbReference type="Gene3D" id="3.40.50.670">
    <property type="match status" value="1"/>
</dbReference>
<comment type="subcellular location">
    <subcellularLocation>
        <location evidence="10">Cytoplasm</location>
    </subcellularLocation>
</comment>
<reference evidence="12" key="2">
    <citation type="journal article" date="2022" name="Sci. Total Environ.">
        <title>Prevalence, transmission, and molecular epidemiology of tet(X)-positive bacteria among humans, animals, and environmental niches in China: An epidemiological, and genomic-based study.</title>
        <authorList>
            <person name="Dong N."/>
            <person name="Zeng Y."/>
            <person name="Cai C."/>
            <person name="Sun C."/>
            <person name="Lu J."/>
            <person name="Liu C."/>
            <person name="Zhou H."/>
            <person name="Sun Q."/>
            <person name="Shu L."/>
            <person name="Wang H."/>
            <person name="Wang Y."/>
            <person name="Wang S."/>
            <person name="Wu C."/>
            <person name="Chan E.W."/>
            <person name="Chen G."/>
            <person name="Shen Z."/>
            <person name="Chen S."/>
            <person name="Zhang R."/>
        </authorList>
    </citation>
    <scope>NUCLEOTIDE SEQUENCE</scope>
    <source>
        <strain evidence="12">R1692</strain>
    </source>
</reference>
<dbReference type="InterPro" id="IPR014721">
    <property type="entry name" value="Ribsml_uS5_D2-typ_fold_subgr"/>
</dbReference>
<dbReference type="CDD" id="cd03366">
    <property type="entry name" value="TOPRIM_TopoIIA_GyrB"/>
    <property type="match status" value="1"/>
</dbReference>
<dbReference type="NCBIfam" id="NF004189">
    <property type="entry name" value="PRK05644.1"/>
    <property type="match status" value="1"/>
</dbReference>
<dbReference type="EC" id="5.6.2.2" evidence="10"/>
<keyword evidence="13" id="KW-1185">Reference proteome</keyword>
<dbReference type="InterPro" id="IPR011557">
    <property type="entry name" value="GyrB"/>
</dbReference>
<dbReference type="PROSITE" id="PS00177">
    <property type="entry name" value="TOPOISOMERASE_II"/>
    <property type="match status" value="1"/>
</dbReference>
<dbReference type="InterPro" id="IPR000565">
    <property type="entry name" value="Topo_IIA_B"/>
</dbReference>
<dbReference type="SUPFAM" id="SSF55874">
    <property type="entry name" value="ATPase domain of HSP90 chaperone/DNA topoisomerase II/histidine kinase"/>
    <property type="match status" value="1"/>
</dbReference>
<dbReference type="InterPro" id="IPR034160">
    <property type="entry name" value="TOPRIM_GyrB"/>
</dbReference>
<dbReference type="SMART" id="SM00387">
    <property type="entry name" value="HATPase_c"/>
    <property type="match status" value="1"/>
</dbReference>
<dbReference type="HAMAP" id="MF_01898">
    <property type="entry name" value="GyrB"/>
    <property type="match status" value="1"/>
</dbReference>
<keyword evidence="3 10" id="KW-0479">Metal-binding</keyword>
<protein>
    <recommendedName>
        <fullName evidence="10">DNA gyrase subunit B</fullName>
        <ecNumber evidence="10">5.6.2.2</ecNumber>
    </recommendedName>
</protein>
<dbReference type="CDD" id="cd16928">
    <property type="entry name" value="HATPase_GyrB-like"/>
    <property type="match status" value="1"/>
</dbReference>
<dbReference type="CDD" id="cd00822">
    <property type="entry name" value="TopoII_Trans_DNA_gyrase"/>
    <property type="match status" value="1"/>
</dbReference>
<dbReference type="InterPro" id="IPR018522">
    <property type="entry name" value="TopoIIA_CS"/>
</dbReference>
<dbReference type="InterPro" id="IPR020568">
    <property type="entry name" value="Ribosomal_Su5_D2-typ_SF"/>
</dbReference>
<keyword evidence="10" id="KW-0963">Cytoplasm</keyword>
<dbReference type="Pfam" id="PF02518">
    <property type="entry name" value="HATPase_c"/>
    <property type="match status" value="1"/>
</dbReference>
<comment type="function">
    <text evidence="10">A type II topoisomerase that negatively supercoils closed circular double-stranded (ds) DNA in an ATP-dependent manner to modulate DNA topology and maintain chromosomes in an underwound state. Negative supercoiling favors strand separation, and DNA replication, transcription, recombination and repair, all of which involve strand separation. Also able to catalyze the interconversion of other topological isomers of dsDNA rings, including catenanes and knotted rings. Type II topoisomerases break and join 2 DNA strands simultaneously in an ATP-dependent manner.</text>
</comment>
<dbReference type="RefSeq" id="WP_149525115.1">
    <property type="nucleotide sequence ID" value="NZ_CP030848.1"/>
</dbReference>
<evidence type="ECO:0000259" key="11">
    <source>
        <dbReference type="PROSITE" id="PS50880"/>
    </source>
</evidence>
<dbReference type="InterPro" id="IPR013506">
    <property type="entry name" value="Topo_IIA_bsu_dom2"/>
</dbReference>
<evidence type="ECO:0000256" key="6">
    <source>
        <dbReference type="ARBA" id="ARBA00022842"/>
    </source>
</evidence>
<comment type="subunit">
    <text evidence="10">Heterotetramer, composed of two GyrA and two GyrB chains. In the heterotetramer, GyrA contains the active site tyrosine that forms a transient covalent intermediate with DNA, while GyrB binds cofactors and catalyzes ATP hydrolysis.</text>
</comment>
<accession>A0ABT7NIS6</accession>
<dbReference type="InterPro" id="IPR036890">
    <property type="entry name" value="HATPase_C_sf"/>
</dbReference>
<feature type="binding site" evidence="10">
    <location>
        <position position="513"/>
    </location>
    <ligand>
        <name>Mg(2+)</name>
        <dbReference type="ChEBI" id="CHEBI:18420"/>
        <label>2</label>
    </ligand>
</feature>
<gene>
    <name evidence="10 12" type="primary">gyrB</name>
    <name evidence="12" type="ORF">HX018_02345</name>
</gene>
<dbReference type="PANTHER" id="PTHR45866">
    <property type="entry name" value="DNA GYRASE/TOPOISOMERASE SUBUNIT B"/>
    <property type="match status" value="1"/>
</dbReference>
<feature type="binding site" evidence="10">
    <location>
        <position position="435"/>
    </location>
    <ligand>
        <name>Mg(2+)</name>
        <dbReference type="ChEBI" id="CHEBI:18420"/>
        <label>1</label>
        <note>catalytic</note>
    </ligand>
</feature>
<dbReference type="PRINTS" id="PR01159">
    <property type="entry name" value="DNAGYRASEB"/>
</dbReference>
<dbReference type="Gene3D" id="3.30.565.10">
    <property type="entry name" value="Histidine kinase-like ATPase, C-terminal domain"/>
    <property type="match status" value="1"/>
</dbReference>
<evidence type="ECO:0000256" key="4">
    <source>
        <dbReference type="ARBA" id="ARBA00022741"/>
    </source>
</evidence>
<dbReference type="Pfam" id="PF01751">
    <property type="entry name" value="Toprim"/>
    <property type="match status" value="1"/>
</dbReference>
<dbReference type="SUPFAM" id="SSF56719">
    <property type="entry name" value="Type II DNA topoisomerase"/>
    <property type="match status" value="1"/>
</dbReference>
<feature type="binding site" evidence="10">
    <location>
        <position position="513"/>
    </location>
    <ligand>
        <name>Mg(2+)</name>
        <dbReference type="ChEBI" id="CHEBI:18420"/>
        <label>1</label>
        <note>catalytic</note>
    </ligand>
</feature>
<evidence type="ECO:0000256" key="9">
    <source>
        <dbReference type="ARBA" id="ARBA00023235"/>
    </source>
</evidence>